<reference evidence="1" key="2">
    <citation type="submission" date="2023-01" db="EMBL/GenBank/DDBJ databases">
        <authorList>
            <person name="Petersen C."/>
        </authorList>
    </citation>
    <scope>NUCLEOTIDE SEQUENCE</scope>
    <source>
        <strain evidence="1">IBT 17514</strain>
    </source>
</reference>
<protein>
    <submittedName>
        <fullName evidence="1">Uncharacterized protein</fullName>
    </submittedName>
</protein>
<organism evidence="1 2">
    <name type="scientific">Penicillium malachiteum</name>
    <dbReference type="NCBI Taxonomy" id="1324776"/>
    <lineage>
        <taxon>Eukaryota</taxon>
        <taxon>Fungi</taxon>
        <taxon>Dikarya</taxon>
        <taxon>Ascomycota</taxon>
        <taxon>Pezizomycotina</taxon>
        <taxon>Eurotiomycetes</taxon>
        <taxon>Eurotiomycetidae</taxon>
        <taxon>Eurotiales</taxon>
        <taxon>Aspergillaceae</taxon>
        <taxon>Penicillium</taxon>
    </lineage>
</organism>
<dbReference type="InterPro" id="IPR053137">
    <property type="entry name" value="NLR-like"/>
</dbReference>
<dbReference type="SUPFAM" id="SSF53167">
    <property type="entry name" value="Purine and uridine phosphorylases"/>
    <property type="match status" value="1"/>
</dbReference>
<dbReference type="PANTHER" id="PTHR46082">
    <property type="entry name" value="ATP/GTP-BINDING PROTEIN-RELATED"/>
    <property type="match status" value="1"/>
</dbReference>
<keyword evidence="2" id="KW-1185">Reference proteome</keyword>
<accession>A0AAD6HP94</accession>
<dbReference type="EMBL" id="JAQJAN010000005">
    <property type="protein sequence ID" value="KAJ5728272.1"/>
    <property type="molecule type" value="Genomic_DNA"/>
</dbReference>
<dbReference type="AlphaFoldDB" id="A0AAD6HP94"/>
<dbReference type="InterPro" id="IPR035994">
    <property type="entry name" value="Nucleoside_phosphorylase_sf"/>
</dbReference>
<dbReference type="GO" id="GO:0003824">
    <property type="term" value="F:catalytic activity"/>
    <property type="evidence" value="ECO:0007669"/>
    <property type="project" value="InterPro"/>
</dbReference>
<dbReference type="Proteomes" id="UP001215712">
    <property type="component" value="Unassembled WGS sequence"/>
</dbReference>
<evidence type="ECO:0000313" key="1">
    <source>
        <dbReference type="EMBL" id="KAJ5728272.1"/>
    </source>
</evidence>
<proteinExistence type="predicted"/>
<name>A0AAD6HP94_9EURO</name>
<sequence>MVGTGGGVPGISNDIRLGDVVVAQPTGQHSGVIQYDFGKAVQGGQLELTGSLNKPPQLLLTHISCQEAMQMVRRDEKISEILPRRAEQKF</sequence>
<gene>
    <name evidence="1" type="ORF">N7493_004602</name>
</gene>
<evidence type="ECO:0000313" key="2">
    <source>
        <dbReference type="Proteomes" id="UP001215712"/>
    </source>
</evidence>
<reference evidence="1" key="1">
    <citation type="journal article" date="2023" name="IMA Fungus">
        <title>Comparative genomic study of the Penicillium genus elucidates a diverse pangenome and 15 lateral gene transfer events.</title>
        <authorList>
            <person name="Petersen C."/>
            <person name="Sorensen T."/>
            <person name="Nielsen M.R."/>
            <person name="Sondergaard T.E."/>
            <person name="Sorensen J.L."/>
            <person name="Fitzpatrick D.A."/>
            <person name="Frisvad J.C."/>
            <person name="Nielsen K.L."/>
        </authorList>
    </citation>
    <scope>NUCLEOTIDE SEQUENCE</scope>
    <source>
        <strain evidence="1">IBT 17514</strain>
    </source>
</reference>
<comment type="caution">
    <text evidence="1">The sequence shown here is derived from an EMBL/GenBank/DDBJ whole genome shotgun (WGS) entry which is preliminary data.</text>
</comment>
<dbReference type="GO" id="GO:0009116">
    <property type="term" value="P:nucleoside metabolic process"/>
    <property type="evidence" value="ECO:0007669"/>
    <property type="project" value="InterPro"/>
</dbReference>
<dbReference type="Gene3D" id="3.40.50.1580">
    <property type="entry name" value="Nucleoside phosphorylase domain"/>
    <property type="match status" value="1"/>
</dbReference>
<dbReference type="PANTHER" id="PTHR46082:SF11">
    <property type="entry name" value="AAA+ ATPASE DOMAIN-CONTAINING PROTEIN-RELATED"/>
    <property type="match status" value="1"/>
</dbReference>